<dbReference type="AlphaFoldDB" id="B8AG63"/>
<name>B8AG63_ORYSI</name>
<dbReference type="GO" id="GO:0007166">
    <property type="term" value="P:cell surface receptor signaling pathway"/>
    <property type="evidence" value="ECO:0007669"/>
    <property type="project" value="InterPro"/>
</dbReference>
<feature type="region of interest" description="Disordered" evidence="1">
    <location>
        <begin position="145"/>
        <end position="181"/>
    </location>
</feature>
<dbReference type="Gramene" id="BGIOSGA007287-TA">
    <property type="protein sequence ID" value="BGIOSGA007287-PA"/>
    <property type="gene ID" value="BGIOSGA007287"/>
</dbReference>
<accession>B8AG63</accession>
<feature type="compositionally biased region" description="Basic and acidic residues" evidence="1">
    <location>
        <begin position="154"/>
        <end position="165"/>
    </location>
</feature>
<dbReference type="Pfam" id="PF19584">
    <property type="entry name" value="MCAfunc"/>
    <property type="match status" value="1"/>
</dbReference>
<evidence type="ECO:0000256" key="1">
    <source>
        <dbReference type="SAM" id="MobiDB-lite"/>
    </source>
</evidence>
<dbReference type="Gene3D" id="1.20.930.20">
    <property type="entry name" value="Adaptor protein Cbl, N-terminal domain"/>
    <property type="match status" value="1"/>
</dbReference>
<feature type="compositionally biased region" description="Low complexity" evidence="1">
    <location>
        <begin position="167"/>
        <end position="177"/>
    </location>
</feature>
<dbReference type="InterPro" id="IPR045766">
    <property type="entry name" value="MCAfunc"/>
</dbReference>
<evidence type="ECO:0000313" key="3">
    <source>
        <dbReference type="EMBL" id="EEC72317.1"/>
    </source>
</evidence>
<dbReference type="InterPro" id="IPR036537">
    <property type="entry name" value="Adaptor_Cbl_N_dom_sf"/>
</dbReference>
<dbReference type="InterPro" id="IPR025157">
    <property type="entry name" value="Hemagglutinin_rpt"/>
</dbReference>
<dbReference type="PANTHER" id="PTHR46604">
    <property type="entry name" value="PROTEIN MID1-COMPLEMENTING ACTIVITY 1"/>
    <property type="match status" value="1"/>
</dbReference>
<feature type="domain" description="MCAfunc" evidence="2">
    <location>
        <begin position="24"/>
        <end position="147"/>
    </location>
</feature>
<dbReference type="CDD" id="cd21037">
    <property type="entry name" value="MLKL_NTD"/>
    <property type="match status" value="1"/>
</dbReference>
<organism evidence="3 4">
    <name type="scientific">Oryza sativa subsp. indica</name>
    <name type="common">Rice</name>
    <dbReference type="NCBI Taxonomy" id="39946"/>
    <lineage>
        <taxon>Eukaryota</taxon>
        <taxon>Viridiplantae</taxon>
        <taxon>Streptophyta</taxon>
        <taxon>Embryophyta</taxon>
        <taxon>Tracheophyta</taxon>
        <taxon>Spermatophyta</taxon>
        <taxon>Magnoliopsida</taxon>
        <taxon>Liliopsida</taxon>
        <taxon>Poales</taxon>
        <taxon>Poaceae</taxon>
        <taxon>BOP clade</taxon>
        <taxon>Oryzoideae</taxon>
        <taxon>Oryzeae</taxon>
        <taxon>Oryzinae</taxon>
        <taxon>Oryza</taxon>
        <taxon>Oryza sativa</taxon>
    </lineage>
</organism>
<keyword evidence="4" id="KW-1185">Reference proteome</keyword>
<dbReference type="Proteomes" id="UP000007015">
    <property type="component" value="Chromosome 2"/>
</dbReference>
<sequence>MALWNGLGQVANIAQLAGVDAYGLIKMIVEAAQTAKRNRETCQKLARHVKMIGDLLQRLQSTELMQHQETRNPVEQLEETLRHTYMLILSCQDSSYLHSCFMGGKQAHQLREVQIDITFYLQLFPLVSFVDTTRTWERLLRRAQPSCTEDTADELQKVHHSDHRISSSKSHSTSTSTAENINHISANNVSINTKKDTTLNGTDISGQNVEINAGGDVNMNAAKSTSSYSNTTEEHSAGISAGVGVDLSGVSGGASVDYSGSKETGTGNSTSYTNSTITAGDVKIKSGGDMTMSGANIDANTADVDVAGDMTVNSLQDTVHTDNERANWGASVGVAVSTKGVMPTGAVNGGGGSEAYDSATTAKQSGIHTTGDVQVKTGGDLNMAGANIVSDNGTGNVNVAGNINAKDLQDTVEQDGLYGGGGLYQKEKRSSSIAY</sequence>
<dbReference type="PANTHER" id="PTHR46604:SF11">
    <property type="entry name" value="OS11G0670100 PROTEIN"/>
    <property type="match status" value="1"/>
</dbReference>
<dbReference type="Pfam" id="PF13332">
    <property type="entry name" value="Fil_haemagg_2"/>
    <property type="match status" value="1"/>
</dbReference>
<evidence type="ECO:0000259" key="2">
    <source>
        <dbReference type="Pfam" id="PF19584"/>
    </source>
</evidence>
<protein>
    <recommendedName>
        <fullName evidence="2">MCAfunc domain-containing protein</fullName>
    </recommendedName>
</protein>
<dbReference type="GO" id="GO:0003824">
    <property type="term" value="F:catalytic activity"/>
    <property type="evidence" value="ECO:0007669"/>
    <property type="project" value="UniProtKB-ARBA"/>
</dbReference>
<dbReference type="InterPro" id="IPR059179">
    <property type="entry name" value="MLKL-like_MCAfunc"/>
</dbReference>
<dbReference type="EMBL" id="CM000127">
    <property type="protein sequence ID" value="EEC72317.1"/>
    <property type="molecule type" value="Genomic_DNA"/>
</dbReference>
<gene>
    <name evidence="3" type="ORF">OsI_05510</name>
</gene>
<proteinExistence type="predicted"/>
<reference evidence="3 4" key="1">
    <citation type="journal article" date="2005" name="PLoS Biol.">
        <title>The genomes of Oryza sativa: a history of duplications.</title>
        <authorList>
            <person name="Yu J."/>
            <person name="Wang J."/>
            <person name="Lin W."/>
            <person name="Li S."/>
            <person name="Li H."/>
            <person name="Zhou J."/>
            <person name="Ni P."/>
            <person name="Dong W."/>
            <person name="Hu S."/>
            <person name="Zeng C."/>
            <person name="Zhang J."/>
            <person name="Zhang Y."/>
            <person name="Li R."/>
            <person name="Xu Z."/>
            <person name="Li S."/>
            <person name="Li X."/>
            <person name="Zheng H."/>
            <person name="Cong L."/>
            <person name="Lin L."/>
            <person name="Yin J."/>
            <person name="Geng J."/>
            <person name="Li G."/>
            <person name="Shi J."/>
            <person name="Liu J."/>
            <person name="Lv H."/>
            <person name="Li J."/>
            <person name="Wang J."/>
            <person name="Deng Y."/>
            <person name="Ran L."/>
            <person name="Shi X."/>
            <person name="Wang X."/>
            <person name="Wu Q."/>
            <person name="Li C."/>
            <person name="Ren X."/>
            <person name="Wang J."/>
            <person name="Wang X."/>
            <person name="Li D."/>
            <person name="Liu D."/>
            <person name="Zhang X."/>
            <person name="Ji Z."/>
            <person name="Zhao W."/>
            <person name="Sun Y."/>
            <person name="Zhang Z."/>
            <person name="Bao J."/>
            <person name="Han Y."/>
            <person name="Dong L."/>
            <person name="Ji J."/>
            <person name="Chen P."/>
            <person name="Wu S."/>
            <person name="Liu J."/>
            <person name="Xiao Y."/>
            <person name="Bu D."/>
            <person name="Tan J."/>
            <person name="Yang L."/>
            <person name="Ye C."/>
            <person name="Zhang J."/>
            <person name="Xu J."/>
            <person name="Zhou Y."/>
            <person name="Yu Y."/>
            <person name="Zhang B."/>
            <person name="Zhuang S."/>
            <person name="Wei H."/>
            <person name="Liu B."/>
            <person name="Lei M."/>
            <person name="Yu H."/>
            <person name="Li Y."/>
            <person name="Xu H."/>
            <person name="Wei S."/>
            <person name="He X."/>
            <person name="Fang L."/>
            <person name="Zhang Z."/>
            <person name="Zhang Y."/>
            <person name="Huang X."/>
            <person name="Su Z."/>
            <person name="Tong W."/>
            <person name="Li J."/>
            <person name="Tong Z."/>
            <person name="Li S."/>
            <person name="Ye J."/>
            <person name="Wang L."/>
            <person name="Fang L."/>
            <person name="Lei T."/>
            <person name="Chen C."/>
            <person name="Chen H."/>
            <person name="Xu Z."/>
            <person name="Li H."/>
            <person name="Huang H."/>
            <person name="Zhang F."/>
            <person name="Xu H."/>
            <person name="Li N."/>
            <person name="Zhao C."/>
            <person name="Li S."/>
            <person name="Dong L."/>
            <person name="Huang Y."/>
            <person name="Li L."/>
            <person name="Xi Y."/>
            <person name="Qi Q."/>
            <person name="Li W."/>
            <person name="Zhang B."/>
            <person name="Hu W."/>
            <person name="Zhang Y."/>
            <person name="Tian X."/>
            <person name="Jiao Y."/>
            <person name="Liang X."/>
            <person name="Jin J."/>
            <person name="Gao L."/>
            <person name="Zheng W."/>
            <person name="Hao B."/>
            <person name="Liu S."/>
            <person name="Wang W."/>
            <person name="Yuan L."/>
            <person name="Cao M."/>
            <person name="McDermott J."/>
            <person name="Samudrala R."/>
            <person name="Wang J."/>
            <person name="Wong G.K."/>
            <person name="Yang H."/>
        </authorList>
    </citation>
    <scope>NUCLEOTIDE SEQUENCE [LARGE SCALE GENOMIC DNA]</scope>
    <source>
        <strain evidence="4">cv. 93-11</strain>
    </source>
</reference>
<evidence type="ECO:0000313" key="4">
    <source>
        <dbReference type="Proteomes" id="UP000007015"/>
    </source>
</evidence>
<dbReference type="STRING" id="39946.B8AG63"/>
<dbReference type="HOGENOM" id="CLU_630720_0_0_1"/>